<dbReference type="PANTHER" id="PTHR37018">
    <property type="entry name" value="CULTURE SPECIFIC PROTEIN, PUTATIVE (AFU_ORTHOLOGUE AFUA_2G00130)-RELATED"/>
    <property type="match status" value="1"/>
</dbReference>
<dbReference type="PANTHER" id="PTHR37018:SF1">
    <property type="entry name" value="CULTURE SPECIFIC PROTEIN, PUTATIVE (AFU_ORTHOLOGUE AFUA_2G00130)-RELATED"/>
    <property type="match status" value="1"/>
</dbReference>
<comment type="caution">
    <text evidence="1">The sequence shown here is derived from an EMBL/GenBank/DDBJ whole genome shotgun (WGS) entry which is preliminary data.</text>
</comment>
<evidence type="ECO:0000313" key="1">
    <source>
        <dbReference type="EMBL" id="KKY18534.1"/>
    </source>
</evidence>
<protein>
    <submittedName>
        <fullName evidence="1">Putative solid-state culture specific</fullName>
    </submittedName>
</protein>
<dbReference type="AlphaFoldDB" id="A0A0G2E7B8"/>
<gene>
    <name evidence="1" type="ORF">UCRPC4_g04870</name>
</gene>
<proteinExistence type="predicted"/>
<dbReference type="EMBL" id="LCWF01000120">
    <property type="protein sequence ID" value="KKY18534.1"/>
    <property type="molecule type" value="Genomic_DNA"/>
</dbReference>
<dbReference type="InterPro" id="IPR053269">
    <property type="entry name" value="Asp-Met_ligase"/>
</dbReference>
<sequence>MDNLPIITLDTTLSDLYQIGQDPEKPSKVALVACGWSSGVDLGPGRPRNKKYLFQENITVAKSQAECDKLSPAKIREIQGKFLSLVTQRDSFGAGNMPTIFFTWDEDESSPSRTEVEAFKTFSSLAEHQRPQLLFCSKPSDLPELMKVHGIDALALKIPIDSAEELGQITNCATWSYFNSKVAIAESGLPTPKTTVFEPEFCEVSPSDCCPSCAAHPYETEIPHSCTGQRLNWLHQQISTFLSPVKARALPFVIKTQQSGGGGGTWIIDSEDKRDTYIKQAQAIILPKLFASFTSLNKDLRPATLMTLDYVSNSIKNWGLTFFITCTGEPIFLSATEQKLLDGKFWYGSSINYIQQPDLSQKFHSIMHKITHFVFHSQLPGHQYFGPIGADILETPPADHLPPSDSNYLIVDLNVRIPGSFNLSLLSSYFTSRPQQPLTLASNQFITTSIDRETFIQQFQPEIYATKAIVIMAWYFDPVTSTSHAGLVVAARSGDELEDLQERVRRVTREWRLE</sequence>
<keyword evidence="2" id="KW-1185">Reference proteome</keyword>
<dbReference type="Proteomes" id="UP000053317">
    <property type="component" value="Unassembled WGS sequence"/>
</dbReference>
<dbReference type="SUPFAM" id="SSF56059">
    <property type="entry name" value="Glutathione synthetase ATP-binding domain-like"/>
    <property type="match status" value="1"/>
</dbReference>
<evidence type="ECO:0000313" key="2">
    <source>
        <dbReference type="Proteomes" id="UP000053317"/>
    </source>
</evidence>
<reference evidence="1 2" key="2">
    <citation type="submission" date="2015-05" db="EMBL/GenBank/DDBJ databases">
        <authorList>
            <person name="Morales-Cruz A."/>
            <person name="Amrine K.C."/>
            <person name="Cantu D."/>
        </authorList>
    </citation>
    <scope>NUCLEOTIDE SEQUENCE [LARGE SCALE GENOMIC DNA]</scope>
    <source>
        <strain evidence="1">UCRPC4</strain>
    </source>
</reference>
<name>A0A0G2E7B8_PHACM</name>
<organism evidence="1 2">
    <name type="scientific">Phaeomoniella chlamydospora</name>
    <name type="common">Phaeoacremonium chlamydosporum</name>
    <dbReference type="NCBI Taxonomy" id="158046"/>
    <lineage>
        <taxon>Eukaryota</taxon>
        <taxon>Fungi</taxon>
        <taxon>Dikarya</taxon>
        <taxon>Ascomycota</taxon>
        <taxon>Pezizomycotina</taxon>
        <taxon>Eurotiomycetes</taxon>
        <taxon>Chaetothyriomycetidae</taxon>
        <taxon>Phaeomoniellales</taxon>
        <taxon>Phaeomoniellaceae</taxon>
        <taxon>Phaeomoniella</taxon>
    </lineage>
</organism>
<dbReference type="OrthoDB" id="5946236at2759"/>
<reference evidence="1 2" key="1">
    <citation type="submission" date="2015-05" db="EMBL/GenBank/DDBJ databases">
        <title>Distinctive expansion of gene families associated with plant cell wall degradation and secondary metabolism in the genomes of grapevine trunk pathogens.</title>
        <authorList>
            <person name="Lawrence D.P."/>
            <person name="Travadon R."/>
            <person name="Rolshausen P.E."/>
            <person name="Baumgartner K."/>
        </authorList>
    </citation>
    <scope>NUCLEOTIDE SEQUENCE [LARGE SCALE GENOMIC DNA]</scope>
    <source>
        <strain evidence="1">UCRPC4</strain>
    </source>
</reference>
<accession>A0A0G2E7B8</accession>